<keyword evidence="1 6" id="KW-0148">Chlorophyll</keyword>
<dbReference type="Pfam" id="PF00504">
    <property type="entry name" value="Chloroa_b-bind"/>
    <property type="match status" value="1"/>
</dbReference>
<dbReference type="Proteomes" id="UP001445335">
    <property type="component" value="Unassembled WGS sequence"/>
</dbReference>
<evidence type="ECO:0000313" key="8">
    <source>
        <dbReference type="EMBL" id="KAK9845388.1"/>
    </source>
</evidence>
<evidence type="ECO:0000256" key="5">
    <source>
        <dbReference type="ARBA" id="ARBA00022991"/>
    </source>
</evidence>
<feature type="binding site" evidence="6">
    <location>
        <position position="154"/>
    </location>
    <ligand>
        <name>chlorophyll a</name>
        <dbReference type="ChEBI" id="CHEBI:58416"/>
        <label>1</label>
    </ligand>
</feature>
<keyword evidence="2 7" id="KW-0150">Chloroplast</keyword>
<dbReference type="InterPro" id="IPR022796">
    <property type="entry name" value="Chloroa_b-bind"/>
</dbReference>
<keyword evidence="7" id="KW-0603">Photosystem I</keyword>
<evidence type="ECO:0000256" key="4">
    <source>
        <dbReference type="ARBA" id="ARBA00022640"/>
    </source>
</evidence>
<dbReference type="InterPro" id="IPR001344">
    <property type="entry name" value="Chloro_AB-bd_pln"/>
</dbReference>
<comment type="subcellular location">
    <subcellularLocation>
        <location evidence="7">Plastid</location>
        <location evidence="7">Chloroplast thylakoid membrane</location>
    </subcellularLocation>
</comment>
<dbReference type="GO" id="GO:0009535">
    <property type="term" value="C:chloroplast thylakoid membrane"/>
    <property type="evidence" value="ECO:0007669"/>
    <property type="project" value="UniProtKB-SubCell"/>
</dbReference>
<evidence type="ECO:0000256" key="1">
    <source>
        <dbReference type="ARBA" id="ARBA00022494"/>
    </source>
</evidence>
<gene>
    <name evidence="8" type="ORF">WJX81_005311</name>
</gene>
<evidence type="ECO:0000256" key="3">
    <source>
        <dbReference type="ARBA" id="ARBA00022531"/>
    </source>
</evidence>
<evidence type="ECO:0000256" key="6">
    <source>
        <dbReference type="PIRSR" id="PIRSR601344-1"/>
    </source>
</evidence>
<evidence type="ECO:0000313" key="9">
    <source>
        <dbReference type="Proteomes" id="UP001445335"/>
    </source>
</evidence>
<keyword evidence="5 7" id="KW-0157">Chromophore</keyword>
<sequence length="237" mass="25914">MQQVAARAAKLDKPNRLWELDTVWYPGAEPAPHLDATLAGDRGFDPLGLGANPDTLPWLVEAELYNGRVAMMGVVGILFPEAVGLGPWWTAPFRADYPLPYWPGVVLSHAAMAVFEGKRYQNFKDKGETGLLGMAPFDPLNLRDDYKRQSEVRNGRLAMLAFLGFLSQGAVTGKAPLQNLADHIADPVRNNIFSSKVGGEVTIAVIAITVTPIIYEARKALLGDKKDTDGFRPIPFL</sequence>
<name>A0AAW1SIQ8_9CHLO</name>
<evidence type="ECO:0000256" key="7">
    <source>
        <dbReference type="RuleBase" id="RU363080"/>
    </source>
</evidence>
<dbReference type="GO" id="GO:0009765">
    <property type="term" value="P:photosynthesis, light harvesting"/>
    <property type="evidence" value="ECO:0007669"/>
    <property type="project" value="InterPro"/>
</dbReference>
<feature type="binding site" description="axial binding residue" evidence="6">
    <location>
        <position position="131"/>
    </location>
    <ligand>
        <name>chlorophyll b</name>
        <dbReference type="ChEBI" id="CHEBI:61721"/>
        <label>1</label>
    </ligand>
    <ligandPart>
        <name>Mg</name>
        <dbReference type="ChEBI" id="CHEBI:25107"/>
    </ligandPart>
</feature>
<keyword evidence="7" id="KW-0793">Thylakoid</keyword>
<dbReference type="GO" id="GO:0009522">
    <property type="term" value="C:photosystem I"/>
    <property type="evidence" value="ECO:0007669"/>
    <property type="project" value="UniProtKB-KW"/>
</dbReference>
<comment type="similarity">
    <text evidence="7">Belongs to the light-harvesting chlorophyll a/b-binding (LHC) protein family.</text>
</comment>
<dbReference type="GO" id="GO:0016168">
    <property type="term" value="F:chlorophyll binding"/>
    <property type="evidence" value="ECO:0007669"/>
    <property type="project" value="UniProtKB-KW"/>
</dbReference>
<protein>
    <recommendedName>
        <fullName evidence="7">Chlorophyll a-b binding protein, chloroplastic</fullName>
    </recommendedName>
</protein>
<dbReference type="PANTHER" id="PTHR21649">
    <property type="entry name" value="CHLOROPHYLL A/B BINDING PROTEIN"/>
    <property type="match status" value="1"/>
</dbReference>
<accession>A0AAW1SIQ8</accession>
<keyword evidence="9" id="KW-1185">Reference proteome</keyword>
<feature type="binding site" evidence="6">
    <location>
        <position position="168"/>
    </location>
    <ligand>
        <name>chlorophyll b</name>
        <dbReference type="ChEBI" id="CHEBI:61721"/>
        <label>4</label>
    </ligand>
</feature>
<feature type="binding site" evidence="6">
    <location>
        <position position="183"/>
    </location>
    <ligand>
        <name>chlorophyll a</name>
        <dbReference type="ChEBI" id="CHEBI:58416"/>
        <label>1</label>
    </ligand>
</feature>
<feature type="binding site" description="axial binding residue" evidence="6">
    <location>
        <position position="105"/>
    </location>
    <ligand>
        <name>chlorophyll a</name>
        <dbReference type="ChEBI" id="CHEBI:58416"/>
        <label>2</label>
    </ligand>
    <ligandPart>
        <name>Mg</name>
        <dbReference type="ChEBI" id="CHEBI:25107"/>
    </ligandPart>
</feature>
<dbReference type="EMBL" id="JALJOU010000003">
    <property type="protein sequence ID" value="KAK9845388.1"/>
    <property type="molecule type" value="Genomic_DNA"/>
</dbReference>
<dbReference type="SUPFAM" id="SSF103511">
    <property type="entry name" value="Chlorophyll a-b binding protein"/>
    <property type="match status" value="1"/>
</dbReference>
<keyword evidence="4 7" id="KW-0934">Plastid</keyword>
<feature type="binding site" evidence="6">
    <location>
        <position position="63"/>
    </location>
    <ligand>
        <name>chlorophyll a</name>
        <dbReference type="ChEBI" id="CHEBI:58416"/>
        <label>1</label>
    </ligand>
</feature>
<comment type="function">
    <text evidence="7">The light-harvesting complex (LHC) functions as a light receptor, it captures and delivers excitation energy to photosystems with which it is closely associated.</text>
</comment>
<feature type="binding site" description="axial binding residue" evidence="6">
    <location>
        <position position="156"/>
    </location>
    <ligand>
        <name>chlorophyll b</name>
        <dbReference type="ChEBI" id="CHEBI:61721"/>
        <label>2</label>
    </ligand>
    <ligandPart>
        <name>Mg</name>
        <dbReference type="ChEBI" id="CHEBI:25107"/>
    </ligandPart>
</feature>
<reference evidence="8 9" key="1">
    <citation type="journal article" date="2024" name="Nat. Commun.">
        <title>Phylogenomics reveals the evolutionary origins of lichenization in chlorophyte algae.</title>
        <authorList>
            <person name="Puginier C."/>
            <person name="Libourel C."/>
            <person name="Otte J."/>
            <person name="Skaloud P."/>
            <person name="Haon M."/>
            <person name="Grisel S."/>
            <person name="Petersen M."/>
            <person name="Berrin J.G."/>
            <person name="Delaux P.M."/>
            <person name="Dal Grande F."/>
            <person name="Keller J."/>
        </authorList>
    </citation>
    <scope>NUCLEOTIDE SEQUENCE [LARGE SCALE GENOMIC DNA]</scope>
    <source>
        <strain evidence="8 9">SAG 245.80</strain>
    </source>
</reference>
<dbReference type="Gene3D" id="1.10.3460.10">
    <property type="entry name" value="Chlorophyll a/b binding protein domain"/>
    <property type="match status" value="1"/>
</dbReference>
<dbReference type="GO" id="GO:0009523">
    <property type="term" value="C:photosystem II"/>
    <property type="evidence" value="ECO:0007669"/>
    <property type="project" value="UniProtKB-KW"/>
</dbReference>
<feature type="binding site" evidence="6">
    <location>
        <position position="151"/>
    </location>
    <ligand>
        <name>chlorophyll a</name>
        <dbReference type="ChEBI" id="CHEBI:58416"/>
        <label>1</label>
    </ligand>
</feature>
<evidence type="ECO:0000256" key="2">
    <source>
        <dbReference type="ARBA" id="ARBA00022528"/>
    </source>
</evidence>
<comment type="caution">
    <text evidence="8">The sequence shown here is derived from an EMBL/GenBank/DDBJ whole genome shotgun (WGS) entry which is preliminary data.</text>
</comment>
<keyword evidence="3 7" id="KW-0602">Photosynthesis</keyword>
<organism evidence="8 9">
    <name type="scientific">Elliptochloris bilobata</name>
    <dbReference type="NCBI Taxonomy" id="381761"/>
    <lineage>
        <taxon>Eukaryota</taxon>
        <taxon>Viridiplantae</taxon>
        <taxon>Chlorophyta</taxon>
        <taxon>core chlorophytes</taxon>
        <taxon>Trebouxiophyceae</taxon>
        <taxon>Trebouxiophyceae incertae sedis</taxon>
        <taxon>Elliptochloris clade</taxon>
        <taxon>Elliptochloris</taxon>
    </lineage>
</organism>
<proteinExistence type="inferred from homology"/>
<keyword evidence="7" id="KW-0604">Photosystem II</keyword>
<dbReference type="AlphaFoldDB" id="A0AAW1SIQ8"/>
<feature type="binding site" description="axial binding residue" evidence="6">
    <location>
        <position position="68"/>
    </location>
    <ligand>
        <name>chlorophyll b</name>
        <dbReference type="ChEBI" id="CHEBI:61721"/>
        <label>1</label>
    </ligand>
    <ligandPart>
        <name>Mg</name>
        <dbReference type="ChEBI" id="CHEBI:25107"/>
    </ligandPart>
</feature>